<accession>A0A344UGF4</accession>
<gene>
    <name evidence="1" type="ORF">DK843_08625</name>
</gene>
<evidence type="ECO:0000313" key="2">
    <source>
        <dbReference type="Proteomes" id="UP000252038"/>
    </source>
</evidence>
<dbReference type="EMBL" id="CP029554">
    <property type="protein sequence ID" value="AXE34352.1"/>
    <property type="molecule type" value="Genomic_DNA"/>
</dbReference>
<sequence length="145" mass="15801">MAMTGKQRKLLLLGVALLLFAALKAGLIFWYLHNKPAEPAARMLSCDVAGGACALPGGGALRFSARPAHGLPFEARLDGVMLEAAPTADFTMPGMDMGFNRYTFIRDGDGWKARVILPMCVSGSRDWQVELRLGKEAYRLPFSVR</sequence>
<reference evidence="1 2" key="1">
    <citation type="submission" date="2018-05" db="EMBL/GenBank/DDBJ databases">
        <title>Genome sequencing, assembly and analysis of the novel insecticidal bacterium, Chromobacterium phragmitis.</title>
        <authorList>
            <person name="Sparks M.E."/>
            <person name="Blackburn M.B."/>
            <person name="Gundersen-Rindal D.E."/>
        </authorList>
    </citation>
    <scope>NUCLEOTIDE SEQUENCE [LARGE SCALE GENOMIC DNA]</scope>
    <source>
        <strain evidence="1">IIBBL 274-1</strain>
    </source>
</reference>
<proteinExistence type="predicted"/>
<protein>
    <submittedName>
        <fullName evidence="1">Uncharacterized protein</fullName>
    </submittedName>
</protein>
<dbReference type="KEGG" id="chrb:DK843_08625"/>
<dbReference type="AlphaFoldDB" id="A0A344UGF4"/>
<name>A0A344UGF4_9NEIS</name>
<dbReference type="Proteomes" id="UP000252038">
    <property type="component" value="Chromosome"/>
</dbReference>
<organism evidence="1 2">
    <name type="scientific">Chromobacterium phragmitis</name>
    <dbReference type="NCBI Taxonomy" id="2202141"/>
    <lineage>
        <taxon>Bacteria</taxon>
        <taxon>Pseudomonadati</taxon>
        <taxon>Pseudomonadota</taxon>
        <taxon>Betaproteobacteria</taxon>
        <taxon>Neisseriales</taxon>
        <taxon>Chromobacteriaceae</taxon>
        <taxon>Chromobacterium</taxon>
    </lineage>
</organism>
<evidence type="ECO:0000313" key="1">
    <source>
        <dbReference type="EMBL" id="AXE34352.1"/>
    </source>
</evidence>